<name>A0A024GTH8_9STRA</name>
<reference evidence="1 2" key="1">
    <citation type="submission" date="2012-05" db="EMBL/GenBank/DDBJ databases">
        <title>Recombination and specialization in a pathogen metapopulation.</title>
        <authorList>
            <person name="Gardiner A."/>
            <person name="Kemen E."/>
            <person name="Schultz-Larsen T."/>
            <person name="MacLean D."/>
            <person name="Van Oosterhout C."/>
            <person name="Jones J.D.G."/>
        </authorList>
    </citation>
    <scope>NUCLEOTIDE SEQUENCE [LARGE SCALE GENOMIC DNA]</scope>
    <source>
        <strain evidence="1 2">Ac Nc2</strain>
    </source>
</reference>
<comment type="caution">
    <text evidence="1">The sequence shown here is derived from an EMBL/GenBank/DDBJ whole genome shotgun (WGS) entry which is preliminary data.</text>
</comment>
<evidence type="ECO:0000313" key="2">
    <source>
        <dbReference type="Proteomes" id="UP000053237"/>
    </source>
</evidence>
<sequence length="233" mass="27137">MTTSAPQQSPIQNRWFFQSCDVACLWIAGYFMGVSTDFYTKFFGNCTPFSRANMQSVCFDMILFILRMQFMLLCITDIEYSTKSVEEKSHHICLRRCFPSDQVCGYLNKNLIFHGWKKVAVASLLPYTSFTNASNDTLVSQQSLMRLNYFDNEISQDIANVCQQIDSLLLARHLTTGCLNWLCTLYHTFKLHMYASYRLFDSQCAWHSYTSYSFHPNSVNNQKHLTRIRQSTK</sequence>
<dbReference type="InParanoid" id="A0A024GTH8"/>
<dbReference type="EMBL" id="CAIX01000390">
    <property type="protein sequence ID" value="CCI50098.1"/>
    <property type="molecule type" value="Genomic_DNA"/>
</dbReference>
<keyword evidence="2" id="KW-1185">Reference proteome</keyword>
<dbReference type="Proteomes" id="UP000053237">
    <property type="component" value="Unassembled WGS sequence"/>
</dbReference>
<evidence type="ECO:0000313" key="1">
    <source>
        <dbReference type="EMBL" id="CCI50098.1"/>
    </source>
</evidence>
<accession>A0A024GTH8</accession>
<gene>
    <name evidence="1" type="ORF">BN9_116100</name>
</gene>
<organism evidence="1 2">
    <name type="scientific">Albugo candida</name>
    <dbReference type="NCBI Taxonomy" id="65357"/>
    <lineage>
        <taxon>Eukaryota</taxon>
        <taxon>Sar</taxon>
        <taxon>Stramenopiles</taxon>
        <taxon>Oomycota</taxon>
        <taxon>Peronosporomycetes</taxon>
        <taxon>Albuginales</taxon>
        <taxon>Albuginaceae</taxon>
        <taxon>Albugo</taxon>
    </lineage>
</organism>
<dbReference type="AlphaFoldDB" id="A0A024GTH8"/>
<proteinExistence type="predicted"/>
<protein>
    <submittedName>
        <fullName evidence="1">Uncharacterized protein</fullName>
    </submittedName>
</protein>